<evidence type="ECO:0000256" key="10">
    <source>
        <dbReference type="ARBA" id="ARBA00024033"/>
    </source>
</evidence>
<dbReference type="InterPro" id="IPR003342">
    <property type="entry name" value="ArnT-like_N"/>
</dbReference>
<keyword evidence="5" id="KW-0328">Glycosyltransferase</keyword>
<reference evidence="17 18" key="1">
    <citation type="submission" date="2020-08" db="EMBL/GenBank/DDBJ databases">
        <title>Cohnella phylogeny.</title>
        <authorList>
            <person name="Dunlap C."/>
        </authorList>
    </citation>
    <scope>NUCLEOTIDE SEQUENCE [LARGE SCALE GENOMIC DNA]</scope>
    <source>
        <strain evidence="17 18">CBP 2801</strain>
    </source>
</reference>
<keyword evidence="14" id="KW-0732">Signal</keyword>
<dbReference type="InterPro" id="IPR032421">
    <property type="entry name" value="PMT_4TMC"/>
</dbReference>
<evidence type="ECO:0000256" key="14">
    <source>
        <dbReference type="SAM" id="SignalP"/>
    </source>
</evidence>
<comment type="subcellular location">
    <subcellularLocation>
        <location evidence="1">Cell membrane</location>
        <topology evidence="1">Multi-pass membrane protein</topology>
    </subcellularLocation>
</comment>
<feature type="transmembrane region" description="Helical" evidence="13">
    <location>
        <begin position="914"/>
        <end position="936"/>
    </location>
</feature>
<evidence type="ECO:0000256" key="2">
    <source>
        <dbReference type="ARBA" id="ARBA00004922"/>
    </source>
</evidence>
<gene>
    <name evidence="17" type="ORF">H7C18_27125</name>
</gene>
<sequence>MNWKKVASAILLICAILIMSPLAAHADGSDPLIRNGGFEDAASADSGVPSGWLPDVYQSDPDASKLTLEHGDAHSGSAFVRIRNLQPNDARWTQTVAVEPNATYRISAWTRVQGAGADGIGANVSVLGLIAVSADLRDTAGQWQRLELIGTTASGQQELTVAVRLGGYGRLNTGIADFDDVAVEKIQPADGGIAGVPLGTAPGASAAPPSPAAPAGYTGWMWVGALLFAGLFAALLRWLRGSGGAAEPRAERPNPAARTKLPVLAQAQPSNPAAPIALPILVLGAAFLLRWFLAPLVEGHPIDFMDFAGWANRAYAGGLAHFYEGGVFADYPPGYIYVLYVVGWIQHAAGLEPNSAALVHLIKLPAMLADLAVGCLLYRAAGPRTNPRAALVLSALYAASPAVLINSAIWGQMDAVFTLFVVLAVSALARNRTSSAAVWLAVALLIKPQTIVFAPLALFALIDRRSWKLAARFVLSGLATFVLLLLPFSERFNPLWIVGHYKAMFAQYPYTSLNAFNLYALFGLNGKPDTGTFLGLAYKAWDIPVVLAIAAFSAYLYFKSKTSNKLIYIGMLTSLLVFMLKTGMHERYAYPAMALALLSYAQLKDRRILYLFAGLSLTQFANAAYVLRSSLGHAYYISNGDGFMVLVSLANLILTAYAVKLGIELLVRPKKMDASGALSLKRARAEAGAGAEASGKAQAAPPPADSVPPVKMKRLDWLLAGGLTLVYAVVSLIHLGSFSAPQTFWKAAAAGDSAVASFGEARSVGSILWYGGLGNGSFALDKSDDGVAWTPVATLAISDGTVFQWQKTLASFEARYVRVTAEQPAAALGEIGFEEAGSGARLPVQPQGEAPAFDEQGTVPHKPSYLNSAYFDEIYHARTAYENLHGIEAYETTHPPLGKLFMAAGVAVFGMNPFGWRIVGTLLGIGMIPLLYALGLRIFRRRLFAFSAAFLFAADFLHFTQTRVATVDVYGVFFILLMYLFMYRYTEMNFYRVPLSRTLVPLGLSGLFFGIGAACKWIGFYAGAGLALILALTLWERYKEFKAAGKTKLPFASKTGWTLLWCGAFFLLVPAGIYLAAYIPFLNLPGPGHDLAGVLNYQKFMYEYHSGLVATNPFSSSWWEWPLLHKPYWYYAGQSLPAGKISSIVAMGNPAVWWAGIAAVPLTCYYAWKRRDKAMGFVLIALAAEYVPWIGVSRLTFIYHFFATVPFMILCIVYVLRVWFEKRGAAGRGWIYLYLGIAGALFILFYPVLSGMVIDRSYAADLLRWSKGWYFYS</sequence>
<evidence type="ECO:0000256" key="11">
    <source>
        <dbReference type="ARBA" id="ARBA00093617"/>
    </source>
</evidence>
<feature type="transmembrane region" description="Helical" evidence="13">
    <location>
        <begin position="357"/>
        <end position="378"/>
    </location>
</feature>
<evidence type="ECO:0000256" key="8">
    <source>
        <dbReference type="ARBA" id="ARBA00022989"/>
    </source>
</evidence>
<feature type="domain" description="ArnT-like N-terminal" evidence="15">
    <location>
        <begin position="910"/>
        <end position="1078"/>
    </location>
</feature>
<evidence type="ECO:0000259" key="15">
    <source>
        <dbReference type="Pfam" id="PF02366"/>
    </source>
</evidence>
<proteinExistence type="inferred from homology"/>
<dbReference type="AlphaFoldDB" id="A0A7X0VXS1"/>
<feature type="transmembrane region" description="Helical" evidence="13">
    <location>
        <begin position="1018"/>
        <end position="1035"/>
    </location>
</feature>
<organism evidence="17 18">
    <name type="scientific">Cohnella zeiphila</name>
    <dbReference type="NCBI Taxonomy" id="2761120"/>
    <lineage>
        <taxon>Bacteria</taxon>
        <taxon>Bacillati</taxon>
        <taxon>Bacillota</taxon>
        <taxon>Bacilli</taxon>
        <taxon>Bacillales</taxon>
        <taxon>Paenibacillaceae</taxon>
        <taxon>Cohnella</taxon>
    </lineage>
</organism>
<dbReference type="GO" id="GO:0005886">
    <property type="term" value="C:plasma membrane"/>
    <property type="evidence" value="ECO:0007669"/>
    <property type="project" value="UniProtKB-SubCell"/>
</dbReference>
<feature type="transmembrane region" description="Helical" evidence="13">
    <location>
        <begin position="1056"/>
        <end position="1081"/>
    </location>
</feature>
<feature type="transmembrane region" description="Helical" evidence="13">
    <location>
        <begin position="943"/>
        <end position="959"/>
    </location>
</feature>
<dbReference type="GO" id="GO:0000030">
    <property type="term" value="F:mannosyltransferase activity"/>
    <property type="evidence" value="ECO:0007669"/>
    <property type="project" value="InterPro"/>
</dbReference>
<comment type="similarity">
    <text evidence="3">Belongs to the glycosyltransferase 39 family.</text>
</comment>
<evidence type="ECO:0000256" key="4">
    <source>
        <dbReference type="ARBA" id="ARBA00022475"/>
    </source>
</evidence>
<feature type="transmembrane region" description="Helical" evidence="13">
    <location>
        <begin position="469"/>
        <end position="488"/>
    </location>
</feature>
<dbReference type="Pfam" id="PF16192">
    <property type="entry name" value="PMT_4TMC"/>
    <property type="match status" value="1"/>
</dbReference>
<feature type="transmembrane region" description="Helical" evidence="13">
    <location>
        <begin position="608"/>
        <end position="627"/>
    </location>
</feature>
<evidence type="ECO:0000256" key="9">
    <source>
        <dbReference type="ARBA" id="ARBA00023136"/>
    </source>
</evidence>
<dbReference type="Proteomes" id="UP000564644">
    <property type="component" value="Unassembled WGS sequence"/>
</dbReference>
<dbReference type="PANTHER" id="PTHR10050:SF53">
    <property type="entry name" value="CHROMOSOME UNDETERMINED SCAFFOLD_67, WHOLE GENOME SHOTGUN SEQUENCE"/>
    <property type="match status" value="1"/>
</dbReference>
<dbReference type="Gene3D" id="2.60.120.260">
    <property type="entry name" value="Galactose-binding domain-like"/>
    <property type="match status" value="2"/>
</dbReference>
<feature type="transmembrane region" description="Helical" evidence="13">
    <location>
        <begin position="273"/>
        <end position="293"/>
    </location>
</feature>
<evidence type="ECO:0000256" key="13">
    <source>
        <dbReference type="SAM" id="Phobius"/>
    </source>
</evidence>
<accession>A0A7X0VXS1</accession>
<dbReference type="UniPathway" id="UPA00378"/>
<dbReference type="SUPFAM" id="SSF49785">
    <property type="entry name" value="Galactose-binding domain-like"/>
    <property type="match status" value="1"/>
</dbReference>
<dbReference type="GO" id="GO:0006493">
    <property type="term" value="P:protein O-linked glycosylation"/>
    <property type="evidence" value="ECO:0007669"/>
    <property type="project" value="InterPro"/>
</dbReference>
<feature type="signal peptide" evidence="14">
    <location>
        <begin position="1"/>
        <end position="26"/>
    </location>
</feature>
<feature type="transmembrane region" description="Helical" evidence="13">
    <location>
        <begin position="390"/>
        <end position="410"/>
    </location>
</feature>
<feature type="transmembrane region" description="Helical" evidence="13">
    <location>
        <begin position="565"/>
        <end position="582"/>
    </location>
</feature>
<keyword evidence="8 13" id="KW-1133">Transmembrane helix</keyword>
<feature type="chain" id="PRO_5030913889" description="Polyprenol-phosphate-mannose--protein mannosyltransferase" evidence="14">
    <location>
        <begin position="27"/>
        <end position="1273"/>
    </location>
</feature>
<keyword evidence="4" id="KW-1003">Cell membrane</keyword>
<evidence type="ECO:0000313" key="18">
    <source>
        <dbReference type="Proteomes" id="UP000564644"/>
    </source>
</evidence>
<dbReference type="Pfam" id="PF02366">
    <property type="entry name" value="PMT"/>
    <property type="match status" value="1"/>
</dbReference>
<feature type="transmembrane region" description="Helical" evidence="13">
    <location>
        <begin position="717"/>
        <end position="736"/>
    </location>
</feature>
<feature type="transmembrane region" description="Helical" evidence="13">
    <location>
        <begin position="1198"/>
        <end position="1220"/>
    </location>
</feature>
<evidence type="ECO:0000256" key="6">
    <source>
        <dbReference type="ARBA" id="ARBA00022679"/>
    </source>
</evidence>
<feature type="transmembrane region" description="Helical" evidence="13">
    <location>
        <begin position="436"/>
        <end position="462"/>
    </location>
</feature>
<protein>
    <recommendedName>
        <fullName evidence="11">Polyprenol-phosphate-mannose--protein mannosyltransferase</fullName>
    </recommendedName>
    <alternativeName>
        <fullName evidence="12">Protein O-mannosyltransferase</fullName>
    </alternativeName>
</protein>
<keyword evidence="9 13" id="KW-0472">Membrane</keyword>
<evidence type="ECO:0000259" key="16">
    <source>
        <dbReference type="Pfam" id="PF16192"/>
    </source>
</evidence>
<dbReference type="PANTHER" id="PTHR10050">
    <property type="entry name" value="DOLICHYL-PHOSPHATE-MANNOSE--PROTEIN MANNOSYLTRANSFERASE"/>
    <property type="match status" value="1"/>
</dbReference>
<keyword evidence="18" id="KW-1185">Reference proteome</keyword>
<feature type="domain" description="Protein O-mannosyl-transferase C-terminal four TM" evidence="16">
    <location>
        <begin position="1094"/>
        <end position="1269"/>
    </location>
</feature>
<keyword evidence="6 17" id="KW-0808">Transferase</keyword>
<evidence type="ECO:0000256" key="7">
    <source>
        <dbReference type="ARBA" id="ARBA00022692"/>
    </source>
</evidence>
<dbReference type="InterPro" id="IPR027005">
    <property type="entry name" value="PMT-like"/>
</dbReference>
<keyword evidence="7 13" id="KW-0812">Transmembrane</keyword>
<dbReference type="RefSeq" id="WP_185132261.1">
    <property type="nucleotide sequence ID" value="NZ_JACJVO010000034.1"/>
</dbReference>
<feature type="transmembrane region" description="Helical" evidence="13">
    <location>
        <begin position="1151"/>
        <end position="1168"/>
    </location>
</feature>
<evidence type="ECO:0000256" key="3">
    <source>
        <dbReference type="ARBA" id="ARBA00007222"/>
    </source>
</evidence>
<feature type="transmembrane region" description="Helical" evidence="13">
    <location>
        <begin position="1232"/>
        <end position="1254"/>
    </location>
</feature>
<feature type="transmembrane region" description="Helical" evidence="13">
    <location>
        <begin position="219"/>
        <end position="239"/>
    </location>
</feature>
<evidence type="ECO:0000256" key="12">
    <source>
        <dbReference type="ARBA" id="ARBA00093644"/>
    </source>
</evidence>
<name>A0A7X0VXS1_9BACL</name>
<dbReference type="Pfam" id="PF09594">
    <property type="entry name" value="GT87"/>
    <property type="match status" value="1"/>
</dbReference>
<dbReference type="InterPro" id="IPR018584">
    <property type="entry name" value="GT87"/>
</dbReference>
<feature type="transmembrane region" description="Helical" evidence="13">
    <location>
        <begin position="965"/>
        <end position="983"/>
    </location>
</feature>
<comment type="pathway">
    <text evidence="2">Protein modification; protein glycosylation.</text>
</comment>
<comment type="similarity">
    <text evidence="10">Belongs to the glycosyltransferase 87 family.</text>
</comment>
<evidence type="ECO:0000256" key="5">
    <source>
        <dbReference type="ARBA" id="ARBA00022676"/>
    </source>
</evidence>
<dbReference type="EMBL" id="JACJVO010000034">
    <property type="protein sequence ID" value="MBB6734604.1"/>
    <property type="molecule type" value="Genomic_DNA"/>
</dbReference>
<comment type="caution">
    <text evidence="17">The sequence shown here is derived from an EMBL/GenBank/DDBJ whole genome shotgun (WGS) entry which is preliminary data.</text>
</comment>
<feature type="transmembrane region" description="Helical" evidence="13">
    <location>
        <begin position="1175"/>
        <end position="1192"/>
    </location>
</feature>
<evidence type="ECO:0000256" key="1">
    <source>
        <dbReference type="ARBA" id="ARBA00004651"/>
    </source>
</evidence>
<feature type="transmembrane region" description="Helical" evidence="13">
    <location>
        <begin position="642"/>
        <end position="663"/>
    </location>
</feature>
<evidence type="ECO:0000313" key="17">
    <source>
        <dbReference type="EMBL" id="MBB6734604.1"/>
    </source>
</evidence>
<dbReference type="InterPro" id="IPR008979">
    <property type="entry name" value="Galactose-bd-like_sf"/>
</dbReference>
<feature type="transmembrane region" description="Helical" evidence="13">
    <location>
        <begin position="540"/>
        <end position="558"/>
    </location>
</feature>
<feature type="transmembrane region" description="Helical" evidence="13">
    <location>
        <begin position="995"/>
        <end position="1012"/>
    </location>
</feature>